<dbReference type="EnsemblPlants" id="AET5Gv20085800.2">
    <property type="protein sequence ID" value="AET5Gv20085800.2"/>
    <property type="gene ID" value="AET5Gv20085800"/>
</dbReference>
<dbReference type="GO" id="GO:0007131">
    <property type="term" value="P:reciprocal meiotic recombination"/>
    <property type="evidence" value="ECO:0007669"/>
    <property type="project" value="InterPro"/>
</dbReference>
<dbReference type="InterPro" id="IPR044221">
    <property type="entry name" value="DYAD/AMEIOTIC1"/>
</dbReference>
<reference evidence="5" key="1">
    <citation type="journal article" date="2014" name="Science">
        <title>Ancient hybridizations among the ancestral genomes of bread wheat.</title>
        <authorList>
            <consortium name="International Wheat Genome Sequencing Consortium,"/>
            <person name="Marcussen T."/>
            <person name="Sandve S.R."/>
            <person name="Heier L."/>
            <person name="Spannagl M."/>
            <person name="Pfeifer M."/>
            <person name="Jakobsen K.S."/>
            <person name="Wulff B.B."/>
            <person name="Steuernagel B."/>
            <person name="Mayer K.F."/>
            <person name="Olsen O.A."/>
        </authorList>
    </citation>
    <scope>NUCLEOTIDE SEQUENCE [LARGE SCALE GENOMIC DNA]</scope>
    <source>
        <strain evidence="5">cv. AL8/78</strain>
    </source>
</reference>
<reference evidence="4" key="5">
    <citation type="journal article" date="2021" name="G3 (Bethesda)">
        <title>Aegilops tauschii genome assembly Aet v5.0 features greater sequence contiguity and improved annotation.</title>
        <authorList>
            <person name="Wang L."/>
            <person name="Zhu T."/>
            <person name="Rodriguez J.C."/>
            <person name="Deal K.R."/>
            <person name="Dubcovsky J."/>
            <person name="McGuire P.E."/>
            <person name="Lux T."/>
            <person name="Spannagl M."/>
            <person name="Mayer K.F.X."/>
            <person name="Baldrich P."/>
            <person name="Meyers B.C."/>
            <person name="Huo N."/>
            <person name="Gu Y.Q."/>
            <person name="Zhou H."/>
            <person name="Devos K.M."/>
            <person name="Bennetzen J.L."/>
            <person name="Unver T."/>
            <person name="Budak H."/>
            <person name="Gulick P.J."/>
            <person name="Galiba G."/>
            <person name="Kalapos B."/>
            <person name="Nelson D.R."/>
            <person name="Li P."/>
            <person name="You F.M."/>
            <person name="Luo M.C."/>
            <person name="Dvorak J."/>
        </authorList>
    </citation>
    <scope>NUCLEOTIDE SEQUENCE [LARGE SCALE GENOMIC DNA]</scope>
    <source>
        <strain evidence="4">cv. AL8/78</strain>
    </source>
</reference>
<evidence type="ECO:0000259" key="3">
    <source>
        <dbReference type="Pfam" id="PF25874"/>
    </source>
</evidence>
<proteinExistence type="predicted"/>
<keyword evidence="1" id="KW-0175">Coiled coil</keyword>
<feature type="domain" description="PTC1-like winged helix-turn-helix" evidence="3">
    <location>
        <begin position="185"/>
        <end position="266"/>
    </location>
</feature>
<feature type="compositionally biased region" description="Basic and acidic residues" evidence="2">
    <location>
        <begin position="32"/>
        <end position="42"/>
    </location>
</feature>
<dbReference type="PANTHER" id="PTHR46740">
    <property type="entry name" value="PROTEIN DYAD"/>
    <property type="match status" value="1"/>
</dbReference>
<reference evidence="4" key="4">
    <citation type="submission" date="2019-03" db="UniProtKB">
        <authorList>
            <consortium name="EnsemblPlants"/>
        </authorList>
    </citation>
    <scope>IDENTIFICATION</scope>
</reference>
<feature type="compositionally biased region" description="Basic and acidic residues" evidence="2">
    <location>
        <begin position="82"/>
        <end position="125"/>
    </location>
</feature>
<reference evidence="4" key="3">
    <citation type="journal article" date="2017" name="Nature">
        <title>Genome sequence of the progenitor of the wheat D genome Aegilops tauschii.</title>
        <authorList>
            <person name="Luo M.C."/>
            <person name="Gu Y.Q."/>
            <person name="Puiu D."/>
            <person name="Wang H."/>
            <person name="Twardziok S.O."/>
            <person name="Deal K.R."/>
            <person name="Huo N."/>
            <person name="Zhu T."/>
            <person name="Wang L."/>
            <person name="Wang Y."/>
            <person name="McGuire P.E."/>
            <person name="Liu S."/>
            <person name="Long H."/>
            <person name="Ramasamy R.K."/>
            <person name="Rodriguez J.C."/>
            <person name="Van S.L."/>
            <person name="Yuan L."/>
            <person name="Wang Z."/>
            <person name="Xia Z."/>
            <person name="Xiao L."/>
            <person name="Anderson O.D."/>
            <person name="Ouyang S."/>
            <person name="Liang Y."/>
            <person name="Zimin A.V."/>
            <person name="Pertea G."/>
            <person name="Qi P."/>
            <person name="Bennetzen J.L."/>
            <person name="Dai X."/>
            <person name="Dawson M.W."/>
            <person name="Muller H.G."/>
            <person name="Kugler K."/>
            <person name="Rivarola-Duarte L."/>
            <person name="Spannagl M."/>
            <person name="Mayer K.F.X."/>
            <person name="Lu F.H."/>
            <person name="Bevan M.W."/>
            <person name="Leroy P."/>
            <person name="Li P."/>
            <person name="You F.M."/>
            <person name="Sun Q."/>
            <person name="Liu Z."/>
            <person name="Lyons E."/>
            <person name="Wicker T."/>
            <person name="Salzberg S.L."/>
            <person name="Devos K.M."/>
            <person name="Dvorak J."/>
        </authorList>
    </citation>
    <scope>NUCLEOTIDE SEQUENCE [LARGE SCALE GENOMIC DNA]</scope>
    <source>
        <strain evidence="4">cv. AL8/78</strain>
    </source>
</reference>
<name>A0A453JJU5_AEGTS</name>
<dbReference type="PANTHER" id="PTHR46740:SF6">
    <property type="entry name" value="OS12G0623300 PROTEIN"/>
    <property type="match status" value="1"/>
</dbReference>
<dbReference type="STRING" id="200361.A0A453JJU5"/>
<feature type="coiled-coil region" evidence="1">
    <location>
        <begin position="301"/>
        <end position="328"/>
    </location>
</feature>
<reference evidence="5" key="2">
    <citation type="journal article" date="2017" name="Nat. Plants">
        <title>The Aegilops tauschii genome reveals multiple impacts of transposons.</title>
        <authorList>
            <person name="Zhao G."/>
            <person name="Zou C."/>
            <person name="Li K."/>
            <person name="Wang K."/>
            <person name="Li T."/>
            <person name="Gao L."/>
            <person name="Zhang X."/>
            <person name="Wang H."/>
            <person name="Yang Z."/>
            <person name="Liu X."/>
            <person name="Jiang W."/>
            <person name="Mao L."/>
            <person name="Kong X."/>
            <person name="Jiao Y."/>
            <person name="Jia J."/>
        </authorList>
    </citation>
    <scope>NUCLEOTIDE SEQUENCE [LARGE SCALE GENOMIC DNA]</scope>
    <source>
        <strain evidence="5">cv. AL8/78</strain>
    </source>
</reference>
<feature type="compositionally biased region" description="Basic residues" evidence="2">
    <location>
        <begin position="1"/>
        <end position="10"/>
    </location>
</feature>
<dbReference type="Gramene" id="AET5Gv20085800.2">
    <property type="protein sequence ID" value="AET5Gv20085800.2"/>
    <property type="gene ID" value="AET5Gv20085800"/>
</dbReference>
<organism evidence="4 5">
    <name type="scientific">Aegilops tauschii subsp. strangulata</name>
    <name type="common">Goatgrass</name>
    <dbReference type="NCBI Taxonomy" id="200361"/>
    <lineage>
        <taxon>Eukaryota</taxon>
        <taxon>Viridiplantae</taxon>
        <taxon>Streptophyta</taxon>
        <taxon>Embryophyta</taxon>
        <taxon>Tracheophyta</taxon>
        <taxon>Spermatophyta</taxon>
        <taxon>Magnoliopsida</taxon>
        <taxon>Liliopsida</taxon>
        <taxon>Poales</taxon>
        <taxon>Poaceae</taxon>
        <taxon>BOP clade</taxon>
        <taxon>Pooideae</taxon>
        <taxon>Triticodae</taxon>
        <taxon>Triticeae</taxon>
        <taxon>Triticinae</taxon>
        <taxon>Aegilops</taxon>
    </lineage>
</organism>
<dbReference type="GO" id="GO:0051177">
    <property type="term" value="P:meiotic sister chromatid cohesion"/>
    <property type="evidence" value="ECO:0007669"/>
    <property type="project" value="InterPro"/>
</dbReference>
<feature type="coiled-coil region" evidence="1">
    <location>
        <begin position="362"/>
        <end position="417"/>
    </location>
</feature>
<evidence type="ECO:0000256" key="1">
    <source>
        <dbReference type="SAM" id="Coils"/>
    </source>
</evidence>
<dbReference type="Proteomes" id="UP000015105">
    <property type="component" value="Chromosome 5D"/>
</dbReference>
<keyword evidence="5" id="KW-1185">Reference proteome</keyword>
<accession>A0A453JJU5</accession>
<protein>
    <recommendedName>
        <fullName evidence="3">PTC1-like winged helix-turn-helix domain-containing protein</fullName>
    </recommendedName>
</protein>
<feature type="compositionally biased region" description="Basic residues" evidence="2">
    <location>
        <begin position="43"/>
        <end position="64"/>
    </location>
</feature>
<dbReference type="Pfam" id="PF25874">
    <property type="entry name" value="WHD_plant_repro"/>
    <property type="match status" value="1"/>
</dbReference>
<sequence length="459" mass="51489">FSLPKRRVRKPAPAPKVEVFEDADADAGPEAESERKVVARADRAKRKRNDVRRRGRGVAKRAKKATPPVPEEERKVVKKEKKTNLPEEKEGGGRDERTAVKTERKRGLPEEERTAVKAEKKRGLPEEERTAVVLVAVKRERKSKAPLCGRAVTVTEEPETKPPRAVKAEEATAAALAVPRGMVDRWTATRYAAAEASLLGVLRRFGARAGKTVPRGELRQAARKHVGDTGLLDHLLKHTADKVPRGSAERIRRRHTADGAMEYWLEPAELAALRREVGVDPYWVPPPGWKRGDPVSADGYALKAKMQVEELTKELAGVKRHMQQLVKAHQGTMNNEKKPEAVKACISHEPYQDKYECVMKANGNLEKQVLSLEEKYTSATRANGKLEEEVLFLKEKYEAVLEKNTRLEQQVAALSTSFLSLKEGMQFLNDGEQQQLRITGPEPRLLLCAKECRQADRQE</sequence>
<dbReference type="AlphaFoldDB" id="A0A453JJU5"/>
<feature type="region of interest" description="Disordered" evidence="2">
    <location>
        <begin position="1"/>
        <end position="125"/>
    </location>
</feature>
<dbReference type="InterPro" id="IPR059080">
    <property type="entry name" value="WHD_PTC1"/>
</dbReference>
<evidence type="ECO:0000313" key="4">
    <source>
        <dbReference type="EnsemblPlants" id="AET5Gv20085800.2"/>
    </source>
</evidence>
<evidence type="ECO:0000313" key="5">
    <source>
        <dbReference type="Proteomes" id="UP000015105"/>
    </source>
</evidence>
<evidence type="ECO:0000256" key="2">
    <source>
        <dbReference type="SAM" id="MobiDB-lite"/>
    </source>
</evidence>
<feature type="compositionally biased region" description="Acidic residues" evidence="2">
    <location>
        <begin position="20"/>
        <end position="31"/>
    </location>
</feature>